<sequence>MSEQIEMVPGNSLITKTPEEGRQLAVKMARLVIKATQPDASVREKLRPIYAEDAAMLIAVGQVVATEFATIAAANNYWK</sequence>
<dbReference type="RefSeq" id="WP_045079411.1">
    <property type="nucleotide sequence ID" value="NZ_JSVU01000002.1"/>
</dbReference>
<dbReference type="Pfam" id="PF11534">
    <property type="entry name" value="HTHP"/>
    <property type="match status" value="1"/>
</dbReference>
<gene>
    <name evidence="1" type="ORF">MB09_03020</name>
</gene>
<dbReference type="Proteomes" id="UP000033497">
    <property type="component" value="Unassembled WGS sequence"/>
</dbReference>
<evidence type="ECO:0000313" key="2">
    <source>
        <dbReference type="Proteomes" id="UP000033497"/>
    </source>
</evidence>
<protein>
    <recommendedName>
        <fullName evidence="3">Hexameric tyrosine-coordinated heme protein (HTHP)</fullName>
    </recommendedName>
</protein>
<organism evidence="1 2">
    <name type="scientific">Aequorivita vladivostokensis</name>
    <dbReference type="NCBI Taxonomy" id="171194"/>
    <lineage>
        <taxon>Bacteria</taxon>
        <taxon>Pseudomonadati</taxon>
        <taxon>Bacteroidota</taxon>
        <taxon>Flavobacteriia</taxon>
        <taxon>Flavobacteriales</taxon>
        <taxon>Flavobacteriaceae</taxon>
        <taxon>Aequorivita</taxon>
    </lineage>
</organism>
<dbReference type="EMBL" id="JSVU01000002">
    <property type="protein sequence ID" value="KJJ39237.1"/>
    <property type="molecule type" value="Genomic_DNA"/>
</dbReference>
<comment type="caution">
    <text evidence="1">The sequence shown here is derived from an EMBL/GenBank/DDBJ whole genome shotgun (WGS) entry which is preliminary data.</text>
</comment>
<reference evidence="1 2" key="1">
    <citation type="submission" date="2014-10" db="EMBL/GenBank/DDBJ databases">
        <title>Genome sequencing of Vitellibacter vladivostokensis KMM 3516.</title>
        <authorList>
            <person name="Thevarajoo S."/>
            <person name="Selvaratnam C."/>
            <person name="Goh K.M."/>
            <person name="Chong C.S."/>
        </authorList>
    </citation>
    <scope>NUCLEOTIDE SEQUENCE [LARGE SCALE GENOMIC DNA]</scope>
    <source>
        <strain evidence="1 2">KMM 3516</strain>
    </source>
</reference>
<evidence type="ECO:0000313" key="1">
    <source>
        <dbReference type="EMBL" id="KJJ39237.1"/>
    </source>
</evidence>
<proteinExistence type="predicted"/>
<dbReference type="InterPro" id="IPR038125">
    <property type="entry name" value="HTHP_sf"/>
</dbReference>
<dbReference type="InterPro" id="IPR021111">
    <property type="entry name" value="Hexamer_Tyr-coord_heme_pr_HTHP"/>
</dbReference>
<evidence type="ECO:0008006" key="3">
    <source>
        <dbReference type="Google" id="ProtNLM"/>
    </source>
</evidence>
<dbReference type="Gene3D" id="6.10.80.10">
    <property type="entry name" value="Hexameric tyrosine-coordinated heme protein (HTHP)"/>
    <property type="match status" value="1"/>
</dbReference>
<accession>A0ABR5DKH2</accession>
<name>A0ABR5DKH2_9FLAO</name>
<keyword evidence="2" id="KW-1185">Reference proteome</keyword>